<feature type="region of interest" description="Disordered" evidence="1">
    <location>
        <begin position="621"/>
        <end position="662"/>
    </location>
</feature>
<feature type="compositionally biased region" description="Basic residues" evidence="1">
    <location>
        <begin position="40"/>
        <end position="51"/>
    </location>
</feature>
<dbReference type="AlphaFoldDB" id="A3LVP4"/>
<dbReference type="EMBL" id="CP000499">
    <property type="protein sequence ID" value="ABN66814.2"/>
    <property type="molecule type" value="Genomic_DNA"/>
</dbReference>
<dbReference type="eggNOG" id="ENOG502QQB6">
    <property type="taxonomic scope" value="Eukaryota"/>
</dbReference>
<dbReference type="KEGG" id="pic:PICST_67862"/>
<dbReference type="InterPro" id="IPR018837">
    <property type="entry name" value="TF_CRF1/IFH1"/>
</dbReference>
<dbReference type="GeneID" id="4839235"/>
<proteinExistence type="predicted"/>
<sequence>MAKSPRKSSSNSKSLAAPKQRSKPKPSVGGKNYNAYRNNNNHKSHNHKQQYQRRFSIADSTTSSSDSEKTIHNLNTYVINSGSDSESSLTAVSENESHNLRKEFAGGFSKRGGKKAVSKKYSAARKRTPKKTVEFAYHDVEDLEEEDEDPSSDEEDQAGLGVLYSMMSDTRESSSDSDDSDDEVYSTSEDDSDVDFVKLQAERKAKSMKAVRAMKGVRKQKENTRETFDEAYESGTEVDFSDLVALTKPKEKHSSKHKKRNSVSKPKFGRRKSDAVLPEDINFTFEFDDFGKVDDSSAIEEEDEPEDEEDSRMMQDDSVDQDEEEDIGEEIILPENVDNGIKPDGNSVNNNFNFDFNFDSSMIQVPKLEDDEINSDEDYEIDDNELLATLQADNDMEDFASFENKAASTVIKRSTSIGSLGDDEENAFLREEEKYLVNEFENNGFDDEEIDIEDYNLSDSSNRNALLNSFRAINNDESKNVIQYESSIDSGSESDEEDEADYDDFVDFGIPLFSSNDEDQSNLDEDNKSVKIASVSHKKKLEKEDKSKHKHHKRKKSNGFNSDEDDDSYLWNYFFSSDNGSESSDDNNMDVDVDETVEDMFRNMENQSLKKSDLRRMTLTGNNRKKSIAPVHHSDSMMEEDYDSGESTDVDLNIPTSTNKSKLGSKSAKEVLSSKTADYRPPVLGTWVAIDSKPFGIIDGLSTRSLNIGQNNKSSEPRKGRKSIIPSMVASDDSALGLDELLNVSELDNDDENDVRIWRDFNSQKKQVPLGAFRNKSVLQNAIIHPENVTSHYNHTSKSNNDVNQRRYSLSGLQASASRRESVSSGASGSIQKASTARRNSVGNSKIAPPGISSKSVRRKASIVEAVSEGFRPTKSGLFSEHALADVEEVLGDDNDIMALIKGL</sequence>
<dbReference type="PANTHER" id="PTHR28057:SF1">
    <property type="entry name" value="PROTEIN IFH1-RELATED"/>
    <property type="match status" value="1"/>
</dbReference>
<keyword evidence="3" id="KW-1185">Reference proteome</keyword>
<dbReference type="Proteomes" id="UP000002258">
    <property type="component" value="Chromosome 5"/>
</dbReference>
<dbReference type="OrthoDB" id="4047468at2759"/>
<feature type="compositionally biased region" description="Basic residues" evidence="1">
    <location>
        <begin position="250"/>
        <end position="270"/>
    </location>
</feature>
<feature type="compositionally biased region" description="Basic and acidic residues" evidence="1">
    <location>
        <begin position="131"/>
        <end position="140"/>
    </location>
</feature>
<dbReference type="PANTHER" id="PTHR28057">
    <property type="entry name" value="PROTEIN IFH1-RELATED"/>
    <property type="match status" value="1"/>
</dbReference>
<evidence type="ECO:0000256" key="1">
    <source>
        <dbReference type="SAM" id="MobiDB-lite"/>
    </source>
</evidence>
<reference evidence="2 3" key="1">
    <citation type="journal article" date="2007" name="Nat. Biotechnol.">
        <title>Genome sequence of the lignocellulose-bioconverting and xylose-fermenting yeast Pichia stipitis.</title>
        <authorList>
            <person name="Jeffries T.W."/>
            <person name="Grigoriev I.V."/>
            <person name="Grimwood J."/>
            <person name="Laplaza J.M."/>
            <person name="Aerts A."/>
            <person name="Salamov A."/>
            <person name="Schmutz J."/>
            <person name="Lindquist E."/>
            <person name="Dehal P."/>
            <person name="Shapiro H."/>
            <person name="Jin Y.S."/>
            <person name="Passoth V."/>
            <person name="Richardson P.M."/>
        </authorList>
    </citation>
    <scope>NUCLEOTIDE SEQUENCE [LARGE SCALE GENOMIC DNA]</scope>
    <source>
        <strain evidence="3">ATCC 58785 / CBS 6054 / NBRC 10063 / NRRL Y-11545</strain>
    </source>
</reference>
<dbReference type="InParanoid" id="A3LVP4"/>
<evidence type="ECO:0000313" key="3">
    <source>
        <dbReference type="Proteomes" id="UP000002258"/>
    </source>
</evidence>
<feature type="region of interest" description="Disordered" evidence="1">
    <location>
        <begin position="812"/>
        <end position="859"/>
    </location>
</feature>
<feature type="region of interest" description="Disordered" evidence="1">
    <location>
        <begin position="247"/>
        <end position="271"/>
    </location>
</feature>
<dbReference type="Pfam" id="PF10380">
    <property type="entry name" value="CRF1"/>
    <property type="match status" value="1"/>
</dbReference>
<feature type="compositionally biased region" description="Basic residues" evidence="1">
    <location>
        <begin position="548"/>
        <end position="557"/>
    </location>
</feature>
<name>A3LVP4_PICST</name>
<protein>
    <submittedName>
        <fullName evidence="2">Uncharacterized protein</fullName>
    </submittedName>
</protein>
<evidence type="ECO:0000313" key="2">
    <source>
        <dbReference type="EMBL" id="ABN66814.2"/>
    </source>
</evidence>
<dbReference type="STRING" id="322104.A3LVP4"/>
<dbReference type="RefSeq" id="XP_001384843.2">
    <property type="nucleotide sequence ID" value="XM_001384806.1"/>
</dbReference>
<feature type="compositionally biased region" description="Acidic residues" evidence="1">
    <location>
        <begin position="297"/>
        <end position="310"/>
    </location>
</feature>
<dbReference type="GO" id="GO:0003712">
    <property type="term" value="F:transcription coregulator activity"/>
    <property type="evidence" value="ECO:0007669"/>
    <property type="project" value="InterPro"/>
</dbReference>
<dbReference type="HOGENOM" id="CLU_015462_0_0_1"/>
<feature type="compositionally biased region" description="Acidic residues" evidence="1">
    <location>
        <begin position="141"/>
        <end position="157"/>
    </location>
</feature>
<dbReference type="OMA" id="KLGTWET"/>
<feature type="region of interest" description="Disordered" evidence="1">
    <location>
        <begin position="1"/>
        <end position="70"/>
    </location>
</feature>
<gene>
    <name evidence="2" type="ORF">PICST_67862</name>
</gene>
<organism evidence="2 3">
    <name type="scientific">Scheffersomyces stipitis (strain ATCC 58785 / CBS 6054 / NBRC 10063 / NRRL Y-11545)</name>
    <name type="common">Yeast</name>
    <name type="synonym">Pichia stipitis</name>
    <dbReference type="NCBI Taxonomy" id="322104"/>
    <lineage>
        <taxon>Eukaryota</taxon>
        <taxon>Fungi</taxon>
        <taxon>Dikarya</taxon>
        <taxon>Ascomycota</taxon>
        <taxon>Saccharomycotina</taxon>
        <taxon>Pichiomycetes</taxon>
        <taxon>Debaryomycetaceae</taxon>
        <taxon>Scheffersomyces</taxon>
    </lineage>
</organism>
<feature type="compositionally biased region" description="Acidic residues" evidence="1">
    <location>
        <begin position="175"/>
        <end position="192"/>
    </location>
</feature>
<feature type="compositionally biased region" description="Low complexity" evidence="1">
    <location>
        <begin position="7"/>
        <end position="19"/>
    </location>
</feature>
<feature type="region of interest" description="Disordered" evidence="1">
    <location>
        <begin position="292"/>
        <end position="325"/>
    </location>
</feature>
<dbReference type="GO" id="GO:0060962">
    <property type="term" value="P:regulation of ribosomal protein gene transcription by RNA polymerase II"/>
    <property type="evidence" value="ECO:0007669"/>
    <property type="project" value="InterPro"/>
</dbReference>
<feature type="region of interest" description="Disordered" evidence="1">
    <location>
        <begin position="103"/>
        <end position="192"/>
    </location>
</feature>
<feature type="compositionally biased region" description="Polar residues" evidence="1">
    <location>
        <begin position="812"/>
        <end position="844"/>
    </location>
</feature>
<accession>A3LVP4</accession>
<feature type="region of interest" description="Disordered" evidence="1">
    <location>
        <begin position="512"/>
        <end position="562"/>
    </location>
</feature>
<feature type="compositionally biased region" description="Basic residues" evidence="1">
    <location>
        <begin position="111"/>
        <end position="130"/>
    </location>
</feature>
<feature type="compositionally biased region" description="Acidic residues" evidence="1">
    <location>
        <begin position="637"/>
        <end position="649"/>
    </location>
</feature>